<dbReference type="PANTHER" id="PTHR37533:SF2">
    <property type="entry name" value="FLAGELLAR HOOK-LENGTH CONTROL PROTEIN"/>
    <property type="match status" value="1"/>
</dbReference>
<feature type="domain" description="Flagellar hook-length control protein-like C-terminal" evidence="2">
    <location>
        <begin position="231"/>
        <end position="313"/>
    </location>
</feature>
<evidence type="ECO:0000256" key="1">
    <source>
        <dbReference type="SAM" id="SignalP"/>
    </source>
</evidence>
<sequence>MMIPSLSSFVLPTGSAPAAAPAMPGAPSTTNAPLPLVPMFMLGGNVPATLQTPQPELSEEAALPETSDPEQLMQLLLDPTLTAPMTTPLPPQPAPLPQPSAAGMAQAPQITSSSLPELATLTRPAALPQNAQPATLAGQVVTPTDTAPGQPVKLRTPQDAREASKQVLALMQAQPDEPLAKMLPAQALAQTHALIAANQPPVQPGVKTQAPLMLPEAAHEKAAVLREALGERLQMQIDQRSQKATIRLDPPNLGKLDISLHYEGGKLQVQIQAAQPEVYRALQQVSQELRGALSEQNQVAVNVQISQQQQGEQRHAPRQQHAQDAVLSNNIAEVTEEQRHRDLSILTTV</sequence>
<proteinExistence type="predicted"/>
<dbReference type="CDD" id="cd17470">
    <property type="entry name" value="T3SS_Flik_C"/>
    <property type="match status" value="1"/>
</dbReference>
<name>A0ABU8PS58_9GAMM</name>
<keyword evidence="3" id="KW-0282">Flagellum</keyword>
<dbReference type="Gene3D" id="3.30.750.140">
    <property type="match status" value="1"/>
</dbReference>
<dbReference type="Pfam" id="PF02120">
    <property type="entry name" value="Flg_hook"/>
    <property type="match status" value="1"/>
</dbReference>
<reference evidence="3 4" key="1">
    <citation type="submission" date="2023-12" db="EMBL/GenBank/DDBJ databases">
        <title>Gut-associated functions are favored during microbiome assembly across C. elegans life.</title>
        <authorList>
            <person name="Zimmermann J."/>
        </authorList>
    </citation>
    <scope>NUCLEOTIDE SEQUENCE [LARGE SCALE GENOMIC DNA]</scope>
    <source>
        <strain evidence="3 4">BIGb0393</strain>
    </source>
</reference>
<protein>
    <submittedName>
        <fullName evidence="3">Flagellar hook-length control protein FliK</fullName>
    </submittedName>
</protein>
<evidence type="ECO:0000313" key="3">
    <source>
        <dbReference type="EMBL" id="MEJ5044822.1"/>
    </source>
</evidence>
<accession>A0ABU8PS58</accession>
<dbReference type="EMBL" id="JBBGZW010000001">
    <property type="protein sequence ID" value="MEJ5044822.1"/>
    <property type="molecule type" value="Genomic_DNA"/>
</dbReference>
<keyword evidence="1" id="KW-0732">Signal</keyword>
<dbReference type="Proteomes" id="UP001362100">
    <property type="component" value="Unassembled WGS sequence"/>
</dbReference>
<keyword evidence="3" id="KW-0969">Cilium</keyword>
<dbReference type="InterPro" id="IPR021136">
    <property type="entry name" value="Flagellar_hook_control-like_C"/>
</dbReference>
<dbReference type="InterPro" id="IPR052563">
    <property type="entry name" value="FliK"/>
</dbReference>
<dbReference type="PANTHER" id="PTHR37533">
    <property type="entry name" value="FLAGELLAR HOOK-LENGTH CONTROL PROTEIN"/>
    <property type="match status" value="1"/>
</dbReference>
<keyword evidence="3" id="KW-0966">Cell projection</keyword>
<keyword evidence="4" id="KW-1185">Reference proteome</keyword>
<organism evidence="3 4">
    <name type="scientific">Pantoea nemavictus</name>
    <dbReference type="NCBI Taxonomy" id="2726955"/>
    <lineage>
        <taxon>Bacteria</taxon>
        <taxon>Pseudomonadati</taxon>
        <taxon>Pseudomonadota</taxon>
        <taxon>Gammaproteobacteria</taxon>
        <taxon>Enterobacterales</taxon>
        <taxon>Erwiniaceae</taxon>
        <taxon>Pantoea</taxon>
    </lineage>
</organism>
<evidence type="ECO:0000259" key="2">
    <source>
        <dbReference type="Pfam" id="PF02120"/>
    </source>
</evidence>
<feature type="chain" id="PRO_5047063642" evidence="1">
    <location>
        <begin position="19"/>
        <end position="349"/>
    </location>
</feature>
<evidence type="ECO:0000313" key="4">
    <source>
        <dbReference type="Proteomes" id="UP001362100"/>
    </source>
</evidence>
<feature type="signal peptide" evidence="1">
    <location>
        <begin position="1"/>
        <end position="18"/>
    </location>
</feature>
<dbReference type="RefSeq" id="WP_238344415.1">
    <property type="nucleotide sequence ID" value="NZ_JACAWY010000001.1"/>
</dbReference>
<comment type="caution">
    <text evidence="3">The sequence shown here is derived from an EMBL/GenBank/DDBJ whole genome shotgun (WGS) entry which is preliminary data.</text>
</comment>
<gene>
    <name evidence="3" type="ORF">WH298_06305</name>
</gene>
<dbReference type="InterPro" id="IPR038610">
    <property type="entry name" value="FliK-like_C_sf"/>
</dbReference>